<evidence type="ECO:0000259" key="8">
    <source>
        <dbReference type="PROSITE" id="PS50928"/>
    </source>
</evidence>
<keyword evidence="3" id="KW-1003">Cell membrane</keyword>
<reference evidence="10" key="1">
    <citation type="journal article" date="2019" name="Int. J. Syst. Evol. Microbiol.">
        <title>The Global Catalogue of Microorganisms (GCM) 10K type strain sequencing project: providing services to taxonomists for standard genome sequencing and annotation.</title>
        <authorList>
            <consortium name="The Broad Institute Genomics Platform"/>
            <consortium name="The Broad Institute Genome Sequencing Center for Infectious Disease"/>
            <person name="Wu L."/>
            <person name="Ma J."/>
        </authorList>
    </citation>
    <scope>NUCLEOTIDE SEQUENCE [LARGE SCALE GENOMIC DNA]</scope>
    <source>
        <strain evidence="10">CGMCC 1.15795</strain>
    </source>
</reference>
<evidence type="ECO:0000256" key="1">
    <source>
        <dbReference type="ARBA" id="ARBA00004651"/>
    </source>
</evidence>
<protein>
    <submittedName>
        <fullName evidence="9">ABC transporter permease subunit</fullName>
    </submittedName>
</protein>
<gene>
    <name evidence="9" type="ORF">ACFSDX_13860</name>
</gene>
<dbReference type="Pfam" id="PF00528">
    <property type="entry name" value="BPD_transp_1"/>
    <property type="match status" value="1"/>
</dbReference>
<accession>A0ABW4QVB7</accession>
<sequence length="358" mass="37927">MTPLGRWLLGQVGRAGLAAWAIASLVFLFSRLDATRAIDLLLDEPDSLHSIAQATDAMAAPGRARQAIEQRLGLAEPLFYVTRTRQDGAVNWQWHGLHNQYHHWLAGLLSGQLGLSFRDGQPIGPRLRAALACTLPLTALATLGAIVGSLLLGLALAGGPQPTSPSGWRAGLHLLLTGLQGLPLFALALGLLFAFANPDALNILPAYGNASTADEPWPQQALRLVLPVLALVLAVLPELALLLANALSYELGADYATTARAKGLTNRQLLIRHALPNSLLPLFTAFASLLPTLVAGAVVVETIFTLPGMGRLLTEAVTMHDYPVVVAGVLLTALARLLALAIADALYAWADPRIRLVS</sequence>
<evidence type="ECO:0000256" key="6">
    <source>
        <dbReference type="ARBA" id="ARBA00023136"/>
    </source>
</evidence>
<feature type="transmembrane region" description="Helical" evidence="7">
    <location>
        <begin position="224"/>
        <end position="244"/>
    </location>
</feature>
<evidence type="ECO:0000313" key="9">
    <source>
        <dbReference type="EMBL" id="MFD1873526.1"/>
    </source>
</evidence>
<dbReference type="Gene3D" id="1.10.3720.10">
    <property type="entry name" value="MetI-like"/>
    <property type="match status" value="1"/>
</dbReference>
<dbReference type="PANTHER" id="PTHR43163">
    <property type="entry name" value="DIPEPTIDE TRANSPORT SYSTEM PERMEASE PROTEIN DPPB-RELATED"/>
    <property type="match status" value="1"/>
</dbReference>
<evidence type="ECO:0000256" key="4">
    <source>
        <dbReference type="ARBA" id="ARBA00022692"/>
    </source>
</evidence>
<feature type="transmembrane region" description="Helical" evidence="7">
    <location>
        <begin position="324"/>
        <end position="350"/>
    </location>
</feature>
<keyword evidence="5 7" id="KW-1133">Transmembrane helix</keyword>
<dbReference type="Proteomes" id="UP001597197">
    <property type="component" value="Unassembled WGS sequence"/>
</dbReference>
<dbReference type="CDD" id="cd06261">
    <property type="entry name" value="TM_PBP2"/>
    <property type="match status" value="1"/>
</dbReference>
<dbReference type="PANTHER" id="PTHR43163:SF6">
    <property type="entry name" value="DIPEPTIDE TRANSPORT SYSTEM PERMEASE PROTEIN DPPB-RELATED"/>
    <property type="match status" value="1"/>
</dbReference>
<proteinExistence type="inferred from homology"/>
<keyword evidence="6 7" id="KW-0472">Membrane</keyword>
<feature type="transmembrane region" description="Helical" evidence="7">
    <location>
        <begin position="12"/>
        <end position="32"/>
    </location>
</feature>
<evidence type="ECO:0000256" key="3">
    <source>
        <dbReference type="ARBA" id="ARBA00022475"/>
    </source>
</evidence>
<feature type="transmembrane region" description="Helical" evidence="7">
    <location>
        <begin position="170"/>
        <end position="195"/>
    </location>
</feature>
<feature type="transmembrane region" description="Helical" evidence="7">
    <location>
        <begin position="279"/>
        <end position="304"/>
    </location>
</feature>
<dbReference type="RefSeq" id="WP_382314494.1">
    <property type="nucleotide sequence ID" value="NZ_JBHUFD010000005.1"/>
</dbReference>
<comment type="similarity">
    <text evidence="7">Belongs to the binding-protein-dependent transport system permease family.</text>
</comment>
<dbReference type="SUPFAM" id="SSF161098">
    <property type="entry name" value="MetI-like"/>
    <property type="match status" value="1"/>
</dbReference>
<dbReference type="InterPro" id="IPR000515">
    <property type="entry name" value="MetI-like"/>
</dbReference>
<keyword evidence="2 7" id="KW-0813">Transport</keyword>
<keyword evidence="10" id="KW-1185">Reference proteome</keyword>
<comment type="subcellular location">
    <subcellularLocation>
        <location evidence="1 7">Cell membrane</location>
        <topology evidence="1 7">Multi-pass membrane protein</topology>
    </subcellularLocation>
</comment>
<evidence type="ECO:0000313" key="10">
    <source>
        <dbReference type="Proteomes" id="UP001597197"/>
    </source>
</evidence>
<dbReference type="EMBL" id="JBHUFD010000005">
    <property type="protein sequence ID" value="MFD1873526.1"/>
    <property type="molecule type" value="Genomic_DNA"/>
</dbReference>
<name>A0ABW4QVB7_9BACT</name>
<comment type="caution">
    <text evidence="9">The sequence shown here is derived from an EMBL/GenBank/DDBJ whole genome shotgun (WGS) entry which is preliminary data.</text>
</comment>
<evidence type="ECO:0000256" key="7">
    <source>
        <dbReference type="RuleBase" id="RU363032"/>
    </source>
</evidence>
<evidence type="ECO:0000256" key="2">
    <source>
        <dbReference type="ARBA" id="ARBA00022448"/>
    </source>
</evidence>
<keyword evidence="4 7" id="KW-0812">Transmembrane</keyword>
<dbReference type="PROSITE" id="PS50928">
    <property type="entry name" value="ABC_TM1"/>
    <property type="match status" value="1"/>
</dbReference>
<feature type="transmembrane region" description="Helical" evidence="7">
    <location>
        <begin position="135"/>
        <end position="158"/>
    </location>
</feature>
<organism evidence="9 10">
    <name type="scientific">Hymenobacter bucti</name>
    <dbReference type="NCBI Taxonomy" id="1844114"/>
    <lineage>
        <taxon>Bacteria</taxon>
        <taxon>Pseudomonadati</taxon>
        <taxon>Bacteroidota</taxon>
        <taxon>Cytophagia</taxon>
        <taxon>Cytophagales</taxon>
        <taxon>Hymenobacteraceae</taxon>
        <taxon>Hymenobacter</taxon>
    </lineage>
</organism>
<dbReference type="InterPro" id="IPR035906">
    <property type="entry name" value="MetI-like_sf"/>
</dbReference>
<evidence type="ECO:0000256" key="5">
    <source>
        <dbReference type="ARBA" id="ARBA00022989"/>
    </source>
</evidence>
<feature type="domain" description="ABC transmembrane type-1" evidence="8">
    <location>
        <begin position="131"/>
        <end position="343"/>
    </location>
</feature>